<dbReference type="PANTHER" id="PTHR11220">
    <property type="entry name" value="HEME-BINDING PROTEIN-RELATED"/>
    <property type="match status" value="1"/>
</dbReference>
<evidence type="ECO:0000313" key="1">
    <source>
        <dbReference type="EMBL" id="AWB27649.1"/>
    </source>
</evidence>
<dbReference type="InterPro" id="IPR011256">
    <property type="entry name" value="Reg_factor_effector_dom_sf"/>
</dbReference>
<dbReference type="Pfam" id="PF04832">
    <property type="entry name" value="SOUL"/>
    <property type="match status" value="1"/>
</dbReference>
<dbReference type="SUPFAM" id="SSF55136">
    <property type="entry name" value="Probable bacterial effector-binding domain"/>
    <property type="match status" value="1"/>
</dbReference>
<dbReference type="KEGG" id="harc:HARCEL1_07970"/>
<dbReference type="Proteomes" id="UP000244727">
    <property type="component" value="Chromosome"/>
</dbReference>
<dbReference type="EMBL" id="CP028858">
    <property type="protein sequence ID" value="AWB27649.1"/>
    <property type="molecule type" value="Genomic_DNA"/>
</dbReference>
<proteinExistence type="predicted"/>
<sequence>MALAGWIGWGLYSSRTAESIPYEHRETIDGVELREYPETVLVETTAPNQRAAFRRLFDYISGANQGDESISMTAPVETEGGTSISMTAPVRSASADESGDGVRMAFYLPPEYGPDTAPVPTDSNVRLVVEPPKTVAVDQFSWYAPDWRVRRHARKLRATLDREGIDARSDYSLLRYNDPWTPPFMRRNEVAIDVADEGSPIEIRG</sequence>
<dbReference type="PANTHER" id="PTHR11220:SF1">
    <property type="entry name" value="HEME-BINDING PROTEIN 2"/>
    <property type="match status" value="1"/>
</dbReference>
<evidence type="ECO:0000313" key="2">
    <source>
        <dbReference type="Proteomes" id="UP000244727"/>
    </source>
</evidence>
<gene>
    <name evidence="1" type="ORF">HARCEL1_07970</name>
</gene>
<organism evidence="1 2">
    <name type="scientific">Halococcoides cellulosivorans</name>
    <dbReference type="NCBI Taxonomy" id="1679096"/>
    <lineage>
        <taxon>Archaea</taxon>
        <taxon>Methanobacteriati</taxon>
        <taxon>Methanobacteriota</taxon>
        <taxon>Stenosarchaea group</taxon>
        <taxon>Halobacteria</taxon>
        <taxon>Halobacteriales</taxon>
        <taxon>Haloarculaceae</taxon>
        <taxon>Halococcoides</taxon>
    </lineage>
</organism>
<dbReference type="InterPro" id="IPR006917">
    <property type="entry name" value="SOUL_heme-bd"/>
</dbReference>
<name>A0A2R4X1I1_9EURY</name>
<keyword evidence="2" id="KW-1185">Reference proteome</keyword>
<accession>A0A2R4X1I1</accession>
<dbReference type="AlphaFoldDB" id="A0A2R4X1I1"/>
<protein>
    <submittedName>
        <fullName evidence="1">Heme-binding protein</fullName>
    </submittedName>
</protein>
<dbReference type="Gene3D" id="3.20.80.10">
    <property type="entry name" value="Regulatory factor, effector binding domain"/>
    <property type="match status" value="1"/>
</dbReference>
<reference evidence="1 2" key="1">
    <citation type="submission" date="2018-04" db="EMBL/GenBank/DDBJ databases">
        <title>Halococcoides cellulosivorans gen. nov., sp. nov., an extremely halophilic cellulose-utilizing haloarchaeon from hypersaline lakes.</title>
        <authorList>
            <person name="Sorokin D.Y."/>
            <person name="Toshchakov S.V."/>
            <person name="Samarov N.I."/>
            <person name="Korzhenkov A."/>
            <person name="Kublanov I.V."/>
        </authorList>
    </citation>
    <scope>NUCLEOTIDE SEQUENCE [LARGE SCALE GENOMIC DNA]</scope>
    <source>
        <strain evidence="1 2">HArcel1</strain>
    </source>
</reference>